<evidence type="ECO:0000313" key="3">
    <source>
        <dbReference type="Proteomes" id="UP001469553"/>
    </source>
</evidence>
<comment type="caution">
    <text evidence="2">The sequence shown here is derived from an EMBL/GenBank/DDBJ whole genome shotgun (WGS) entry which is preliminary data.</text>
</comment>
<evidence type="ECO:0000256" key="1">
    <source>
        <dbReference type="SAM" id="Phobius"/>
    </source>
</evidence>
<gene>
    <name evidence="2" type="ORF">AMECASPLE_005005</name>
</gene>
<feature type="transmembrane region" description="Helical" evidence="1">
    <location>
        <begin position="122"/>
        <end position="142"/>
    </location>
</feature>
<proteinExistence type="predicted"/>
<keyword evidence="1" id="KW-1133">Transmembrane helix</keyword>
<evidence type="ECO:0000313" key="2">
    <source>
        <dbReference type="EMBL" id="MEQ2313726.1"/>
    </source>
</evidence>
<accession>A0ABV1A7V2</accession>
<protein>
    <submittedName>
        <fullName evidence="2">Uncharacterized protein</fullName>
    </submittedName>
</protein>
<dbReference type="Proteomes" id="UP001469553">
    <property type="component" value="Unassembled WGS sequence"/>
</dbReference>
<reference evidence="2 3" key="1">
    <citation type="submission" date="2021-06" db="EMBL/GenBank/DDBJ databases">
        <authorList>
            <person name="Palmer J.M."/>
        </authorList>
    </citation>
    <scope>NUCLEOTIDE SEQUENCE [LARGE SCALE GENOMIC DNA]</scope>
    <source>
        <strain evidence="2 3">AS_MEX2019</strain>
        <tissue evidence="2">Muscle</tissue>
    </source>
</reference>
<dbReference type="EMBL" id="JAHRIP010084860">
    <property type="protein sequence ID" value="MEQ2313726.1"/>
    <property type="molecule type" value="Genomic_DNA"/>
</dbReference>
<keyword evidence="1" id="KW-0812">Transmembrane</keyword>
<keyword evidence="3" id="KW-1185">Reference proteome</keyword>
<organism evidence="2 3">
    <name type="scientific">Ameca splendens</name>
    <dbReference type="NCBI Taxonomy" id="208324"/>
    <lineage>
        <taxon>Eukaryota</taxon>
        <taxon>Metazoa</taxon>
        <taxon>Chordata</taxon>
        <taxon>Craniata</taxon>
        <taxon>Vertebrata</taxon>
        <taxon>Euteleostomi</taxon>
        <taxon>Actinopterygii</taxon>
        <taxon>Neopterygii</taxon>
        <taxon>Teleostei</taxon>
        <taxon>Neoteleostei</taxon>
        <taxon>Acanthomorphata</taxon>
        <taxon>Ovalentaria</taxon>
        <taxon>Atherinomorphae</taxon>
        <taxon>Cyprinodontiformes</taxon>
        <taxon>Goodeidae</taxon>
        <taxon>Ameca</taxon>
    </lineage>
</organism>
<feature type="transmembrane region" description="Helical" evidence="1">
    <location>
        <begin position="34"/>
        <end position="55"/>
    </location>
</feature>
<name>A0ABV1A7V2_9TELE</name>
<sequence>MVCSKLFLCSSVCLRLSCWKVKLKPFAASNSFSYSILLYFVSSIFPSTLTTLHDYAEEKHPPQHDAATVFLYGNGVYMFSLPGVGQPWPGWVLNNGTVLREVFKAWDIVLEPNPDLNVSTTFYSTCLLCSFVFMILFVSLMFSNKPLKTAGFILGINTQLVSLY</sequence>
<keyword evidence="1" id="KW-0472">Membrane</keyword>